<proteinExistence type="predicted"/>
<accession>A0A364N3Z1</accession>
<keyword evidence="4" id="KW-1185">Reference proteome</keyword>
<feature type="compositionally biased region" description="Basic residues" evidence="2">
    <location>
        <begin position="426"/>
        <end position="437"/>
    </location>
</feature>
<feature type="compositionally biased region" description="Pro residues" evidence="2">
    <location>
        <begin position="295"/>
        <end position="310"/>
    </location>
</feature>
<evidence type="ECO:0008006" key="5">
    <source>
        <dbReference type="Google" id="ProtNLM"/>
    </source>
</evidence>
<feature type="compositionally biased region" description="Low complexity" evidence="2">
    <location>
        <begin position="96"/>
        <end position="108"/>
    </location>
</feature>
<dbReference type="Proteomes" id="UP000249619">
    <property type="component" value="Unassembled WGS sequence"/>
</dbReference>
<evidence type="ECO:0000313" key="4">
    <source>
        <dbReference type="Proteomes" id="UP000249619"/>
    </source>
</evidence>
<dbReference type="OrthoDB" id="5362630at2759"/>
<evidence type="ECO:0000256" key="1">
    <source>
        <dbReference type="ARBA" id="ARBA00023242"/>
    </source>
</evidence>
<gene>
    <name evidence="3" type="ORF">DDE83_004902</name>
</gene>
<reference evidence="4" key="1">
    <citation type="submission" date="2018-05" db="EMBL/GenBank/DDBJ databases">
        <title>Draft genome sequence of Stemphylium lycopersici strain CIDEFI 213.</title>
        <authorList>
            <person name="Medina R."/>
            <person name="Franco M.E.E."/>
            <person name="Lucentini C.G."/>
            <person name="Saparrat M.C.N."/>
            <person name="Balatti P.A."/>
        </authorList>
    </citation>
    <scope>NUCLEOTIDE SEQUENCE [LARGE SCALE GENOMIC DNA]</scope>
    <source>
        <strain evidence="4">CIDEFI 213</strain>
    </source>
</reference>
<sequence>MSRFPTPAPGRGREGRTATCMAPTRLAIWFQGSRPAFGVSSSLPTYHRNLKATIYRVGFGTWLWRPSSPATHIRLSIARRMSDQSSRNTSFEVVRSQPQPSMSTTSSQYRNTGQTPSHYPDFPTAHHDPLYGLATWQQDAAAAATHDSYAVGPSTASFLHYPQPGVDSASLHGVSAPSAWGAGYVRQQAPNEWRQQQQQQQAEETYTSRASVSYCDTEGTAPVPLHQLPAISRHYQQHQQHQHHQSALNAAPVLPLTAHDHGFPSTDRYHQLRISSESPANTVDPPYSNHAQKPRPVPPLSHPQPQPQPQPVLLHTNNASQSSLRHVAAWDAHHHQFPGRTSEPIAARLPDASHHASSVVAATTNAPWSMVETGEPLNAPAVYERAQEVHEEWSIPEAPVEHHLYAPHHGAPVEQHMDRNHGQALAHHRPLPKKKAAKVPSSFVERQEKLKVSKRRGPLQERQREKTHTMRKSKRICVRCRFYKSGCDEGDPCEKCDKITGHARSFREPCYREHLEDTSLIRRCNGREHQEEAEFLAYDWLHNSQIHEMDILWNLPGYGPIPNAQPLRIAFRPYSPKRGPLDVATSVWSNREGQVPSVEQPAYAIYDTANLVLAFERYFSSLQPAIEEWIFARISRDEVAYSTYQEVVRMRRNLGSKALDLAMRLQCLSVVSQGYGSVLSPDIPGIREYDFSRLGRTHYEAYDRGSCDRPLPGAITHQMDVAAVKYLRKLEKLFVKELAALIFKPKIKPWYELFLTFYVIFWNLEYIHHGAQDYIKSKNGTLIENQVSNVVTTQIKKWEFAFPVLLYHWRCILRGYLPFKLARDNPEELRERGHIDAEGFQYVTSIANLFDRNNPDRFQPPLTGFAATHWSTSSKWIVKLFEEAGA</sequence>
<comment type="caution">
    <text evidence="3">The sequence shown here is derived from an EMBL/GenBank/DDBJ whole genome shotgun (WGS) entry which is preliminary data.</text>
</comment>
<dbReference type="InterPro" id="IPR001138">
    <property type="entry name" value="Zn2Cys6_DnaBD"/>
</dbReference>
<dbReference type="EMBL" id="QGDH01000063">
    <property type="protein sequence ID" value="RAR10758.1"/>
    <property type="molecule type" value="Genomic_DNA"/>
</dbReference>
<organism evidence="3 4">
    <name type="scientific">Stemphylium lycopersici</name>
    <name type="common">Tomato gray leaf spot disease fungus</name>
    <name type="synonym">Thyrospora lycopersici</name>
    <dbReference type="NCBI Taxonomy" id="183478"/>
    <lineage>
        <taxon>Eukaryota</taxon>
        <taxon>Fungi</taxon>
        <taxon>Dikarya</taxon>
        <taxon>Ascomycota</taxon>
        <taxon>Pezizomycotina</taxon>
        <taxon>Dothideomycetes</taxon>
        <taxon>Pleosporomycetidae</taxon>
        <taxon>Pleosporales</taxon>
        <taxon>Pleosporineae</taxon>
        <taxon>Pleosporaceae</taxon>
        <taxon>Stemphylium</taxon>
    </lineage>
</organism>
<feature type="region of interest" description="Disordered" evidence="2">
    <location>
        <begin position="84"/>
        <end position="124"/>
    </location>
</feature>
<feature type="region of interest" description="Disordered" evidence="2">
    <location>
        <begin position="425"/>
        <end position="467"/>
    </location>
</feature>
<keyword evidence="1" id="KW-0539">Nucleus</keyword>
<evidence type="ECO:0000256" key="2">
    <source>
        <dbReference type="SAM" id="MobiDB-lite"/>
    </source>
</evidence>
<dbReference type="PANTHER" id="PTHR35392">
    <property type="entry name" value="ZN(II)2CYS6 TRANSCRIPTION FACTOR (EUROFUNG)-RELATED-RELATED"/>
    <property type="match status" value="1"/>
</dbReference>
<dbReference type="PANTHER" id="PTHR35392:SF3">
    <property type="entry name" value="ZN(2)-C6 FUNGAL-TYPE DOMAIN-CONTAINING PROTEIN"/>
    <property type="match status" value="1"/>
</dbReference>
<name>A0A364N3Z1_STELY</name>
<dbReference type="InterPro" id="IPR052973">
    <property type="entry name" value="Fungal_sec-metab_reg_TF"/>
</dbReference>
<feature type="region of interest" description="Disordered" evidence="2">
    <location>
        <begin position="277"/>
        <end position="314"/>
    </location>
</feature>
<dbReference type="GO" id="GO:0000981">
    <property type="term" value="F:DNA-binding transcription factor activity, RNA polymerase II-specific"/>
    <property type="evidence" value="ECO:0007669"/>
    <property type="project" value="InterPro"/>
</dbReference>
<feature type="compositionally biased region" description="Basic and acidic residues" evidence="2">
    <location>
        <begin position="458"/>
        <end position="467"/>
    </location>
</feature>
<dbReference type="CDD" id="cd00067">
    <property type="entry name" value="GAL4"/>
    <property type="match status" value="1"/>
</dbReference>
<dbReference type="AlphaFoldDB" id="A0A364N3Z1"/>
<dbReference type="STRING" id="183478.A0A364N3Z1"/>
<dbReference type="GO" id="GO:0008270">
    <property type="term" value="F:zinc ion binding"/>
    <property type="evidence" value="ECO:0007669"/>
    <property type="project" value="InterPro"/>
</dbReference>
<protein>
    <recommendedName>
        <fullName evidence="5">Zn(2)-C6 fungal-type domain-containing protein</fullName>
    </recommendedName>
</protein>
<evidence type="ECO:0000313" key="3">
    <source>
        <dbReference type="EMBL" id="RAR10758.1"/>
    </source>
</evidence>